<dbReference type="InterPro" id="IPR007812">
    <property type="entry name" value="T2SS_protein-GspL"/>
</dbReference>
<evidence type="ECO:0000256" key="9">
    <source>
        <dbReference type="ARBA" id="ARBA00023136"/>
    </source>
</evidence>
<evidence type="ECO:0000256" key="5">
    <source>
        <dbReference type="ARBA" id="ARBA00022519"/>
    </source>
</evidence>
<keyword evidence="7" id="KW-0653">Protein transport</keyword>
<dbReference type="EMBL" id="NAAD01000003">
    <property type="protein sequence ID" value="ORJ62541.1"/>
    <property type="molecule type" value="Genomic_DNA"/>
</dbReference>
<comment type="caution">
    <text evidence="12">The sequence shown here is derived from an EMBL/GenBank/DDBJ whole genome shotgun (WGS) entry which is preliminary data.</text>
</comment>
<evidence type="ECO:0000256" key="2">
    <source>
        <dbReference type="ARBA" id="ARBA00005318"/>
    </source>
</evidence>
<dbReference type="RefSeq" id="WP_085009556.1">
    <property type="nucleotide sequence ID" value="NZ_NAAD01000003.1"/>
</dbReference>
<dbReference type="NCBIfam" id="TIGR01709">
    <property type="entry name" value="typeII_sec_gspL"/>
    <property type="match status" value="1"/>
</dbReference>
<dbReference type="GO" id="GO:0009276">
    <property type="term" value="C:Gram-negative-bacterium-type cell wall"/>
    <property type="evidence" value="ECO:0007669"/>
    <property type="project" value="InterPro"/>
</dbReference>
<gene>
    <name evidence="12" type="ORF">B5V00_04470</name>
</gene>
<proteinExistence type="inferred from homology"/>
<keyword evidence="8 10" id="KW-1133">Transmembrane helix</keyword>
<keyword evidence="6 10" id="KW-0812">Transmembrane</keyword>
<reference evidence="12 13" key="1">
    <citation type="submission" date="2017-03" db="EMBL/GenBank/DDBJ databases">
        <title>Genome sequence of Geothermobacter sp. EPR-M, Deep-Sea Iron Reducer.</title>
        <authorList>
            <person name="Tully B."/>
            <person name="Savalia P."/>
            <person name="Abuyen K."/>
            <person name="Baughan C."/>
            <person name="Romero E."/>
            <person name="Ronkowski C."/>
            <person name="Torres B."/>
            <person name="Tremblay J."/>
            <person name="Trujillo A."/>
            <person name="Tyler M."/>
            <person name="Perez-Rodriguez I."/>
            <person name="Amend J."/>
        </authorList>
    </citation>
    <scope>NUCLEOTIDE SEQUENCE [LARGE SCALE GENOMIC DNA]</scope>
    <source>
        <strain evidence="12 13">EPR-M</strain>
    </source>
</reference>
<evidence type="ECO:0000256" key="7">
    <source>
        <dbReference type="ARBA" id="ARBA00022927"/>
    </source>
</evidence>
<evidence type="ECO:0000313" key="13">
    <source>
        <dbReference type="Proteomes" id="UP000193136"/>
    </source>
</evidence>
<dbReference type="AlphaFoldDB" id="A0A1X0YBG1"/>
<dbReference type="Pfam" id="PF12693">
    <property type="entry name" value="GspL_C"/>
    <property type="match status" value="1"/>
</dbReference>
<comment type="subcellular location">
    <subcellularLocation>
        <location evidence="1">Cell inner membrane</location>
    </subcellularLocation>
</comment>
<dbReference type="InterPro" id="IPR043129">
    <property type="entry name" value="ATPase_NBD"/>
</dbReference>
<evidence type="ECO:0000256" key="10">
    <source>
        <dbReference type="SAM" id="Phobius"/>
    </source>
</evidence>
<keyword evidence="9 10" id="KW-0472">Membrane</keyword>
<name>A0A1X0YBG1_9BACT</name>
<evidence type="ECO:0000256" key="1">
    <source>
        <dbReference type="ARBA" id="ARBA00004533"/>
    </source>
</evidence>
<keyword evidence="4" id="KW-1003">Cell membrane</keyword>
<dbReference type="GO" id="GO:0005886">
    <property type="term" value="C:plasma membrane"/>
    <property type="evidence" value="ECO:0007669"/>
    <property type="project" value="UniProtKB-SubCell"/>
</dbReference>
<dbReference type="InterPro" id="IPR025691">
    <property type="entry name" value="GspL_pp_dom"/>
</dbReference>
<keyword evidence="13" id="KW-1185">Reference proteome</keyword>
<evidence type="ECO:0000256" key="3">
    <source>
        <dbReference type="ARBA" id="ARBA00022448"/>
    </source>
</evidence>
<protein>
    <recommendedName>
        <fullName evidence="11">GspL periplasmic domain-containing protein</fullName>
    </recommendedName>
</protein>
<keyword evidence="5" id="KW-0997">Cell inner membrane</keyword>
<dbReference type="STRING" id="1969733.B5V00_04470"/>
<dbReference type="SUPFAM" id="SSF53067">
    <property type="entry name" value="Actin-like ATPase domain"/>
    <property type="match status" value="1"/>
</dbReference>
<feature type="transmembrane region" description="Helical" evidence="10">
    <location>
        <begin position="300"/>
        <end position="322"/>
    </location>
</feature>
<dbReference type="OrthoDB" id="5481996at2"/>
<evidence type="ECO:0000313" key="12">
    <source>
        <dbReference type="EMBL" id="ORJ62541.1"/>
    </source>
</evidence>
<dbReference type="GO" id="GO:0015628">
    <property type="term" value="P:protein secretion by the type II secretion system"/>
    <property type="evidence" value="ECO:0007669"/>
    <property type="project" value="InterPro"/>
</dbReference>
<evidence type="ECO:0000256" key="6">
    <source>
        <dbReference type="ARBA" id="ARBA00022692"/>
    </source>
</evidence>
<accession>A0A1X0YBG1</accession>
<organism evidence="12 13">
    <name type="scientific">Geothermobacter hydrogeniphilus</name>
    <dbReference type="NCBI Taxonomy" id="1969733"/>
    <lineage>
        <taxon>Bacteria</taxon>
        <taxon>Pseudomonadati</taxon>
        <taxon>Thermodesulfobacteriota</taxon>
        <taxon>Desulfuromonadia</taxon>
        <taxon>Desulfuromonadales</taxon>
        <taxon>Geothermobacteraceae</taxon>
        <taxon>Geothermobacter</taxon>
    </lineage>
</organism>
<feature type="domain" description="GspL periplasmic" evidence="11">
    <location>
        <begin position="302"/>
        <end position="429"/>
    </location>
</feature>
<evidence type="ECO:0000259" key="11">
    <source>
        <dbReference type="Pfam" id="PF12693"/>
    </source>
</evidence>
<dbReference type="Proteomes" id="UP000193136">
    <property type="component" value="Unassembled WGS sequence"/>
</dbReference>
<sequence length="464" mass="50174">MRRKIIALDTSVTPWQLAVAGSTRGGARLDQLAELDRDPQRPLDEQLREALGCPLDAGDRLAVCLPASSALIRWIDFPFHDARKIAAATPAELSRQLPCELDDYQVRQVRLNAAPAAKNTILAAAVPTTAIEQLLDQFDDDREPLGFIGLAPFAWHDGLADQLNDGLLVCVSGSEISLALSRDGVLQDLRVRPRLGDQRSIDQVEFILRQGRILLGNCPGQRNVMLLGEDGDGELAAALRGAGMEVAIPQLDCAGSRVPTAQLPAAALALGIAGQKNAGLNFRSGSFALKNEWQALKRRLLGAAALLTATLLLLGAGAGVQYQQRSNRLAQLKQAMRQQYLQTFPGEKAIVDVPLQVQAKIRELQKKQSRLGTGNSSALQVLKEVSARCPTKFRIDIREYSYSPTGLRLGGSTDSFDAVTQIARSLKTSPLFSDVKISDTKQKSSDERVEFRLQLSFAAPGGAS</sequence>
<dbReference type="Gene3D" id="3.30.420.380">
    <property type="match status" value="1"/>
</dbReference>
<evidence type="ECO:0000256" key="4">
    <source>
        <dbReference type="ARBA" id="ARBA00022475"/>
    </source>
</evidence>
<evidence type="ECO:0000256" key="8">
    <source>
        <dbReference type="ARBA" id="ARBA00022989"/>
    </source>
</evidence>
<keyword evidence="3" id="KW-0813">Transport</keyword>
<dbReference type="GO" id="GO:0015627">
    <property type="term" value="C:type II protein secretion system complex"/>
    <property type="evidence" value="ECO:0007669"/>
    <property type="project" value="InterPro"/>
</dbReference>
<comment type="similarity">
    <text evidence="2">Belongs to the GSP L family.</text>
</comment>